<evidence type="ECO:0000256" key="1">
    <source>
        <dbReference type="SAM" id="Phobius"/>
    </source>
</evidence>
<reference evidence="2 3" key="1">
    <citation type="submission" date="2018-01" db="EMBL/GenBank/DDBJ databases">
        <title>G. obscuriglobus.</title>
        <authorList>
            <person name="Franke J."/>
            <person name="Blomberg W."/>
            <person name="Selmecki A."/>
        </authorList>
    </citation>
    <scope>NUCLEOTIDE SEQUENCE [LARGE SCALE GENOMIC DNA]</scope>
    <source>
        <strain evidence="2 3">DSM 5831</strain>
    </source>
</reference>
<sequence>MRVSCEPVGGRAPFRYSGADGLPSHVPDTQMEFPMFRLLLSGFVLTVAALVAGADEKKDPKATTTWVRESNGVDLKFEFGKDAGTFNVFVGENGVVVKAKLTREKDTVTAEFTEVEEKGNFPSKPKKGDKISFTWVEKDGAAKLSDLKGADDAKDVLEGEYKVKK</sequence>
<keyword evidence="1" id="KW-0812">Transmembrane</keyword>
<gene>
    <name evidence="2" type="ORF">C1280_31730</name>
</gene>
<protein>
    <submittedName>
        <fullName evidence="2">Uncharacterized protein</fullName>
    </submittedName>
</protein>
<evidence type="ECO:0000313" key="3">
    <source>
        <dbReference type="Proteomes" id="UP000245802"/>
    </source>
</evidence>
<dbReference type="KEGG" id="gog:C1280_31730"/>
<accession>A0A2Z3HC24</accession>
<name>A0A2Z3HC24_9BACT</name>
<feature type="transmembrane region" description="Helical" evidence="1">
    <location>
        <begin position="35"/>
        <end position="54"/>
    </location>
</feature>
<keyword evidence="1" id="KW-1133">Transmembrane helix</keyword>
<organism evidence="2 3">
    <name type="scientific">Gemmata obscuriglobus</name>
    <dbReference type="NCBI Taxonomy" id="114"/>
    <lineage>
        <taxon>Bacteria</taxon>
        <taxon>Pseudomonadati</taxon>
        <taxon>Planctomycetota</taxon>
        <taxon>Planctomycetia</taxon>
        <taxon>Gemmatales</taxon>
        <taxon>Gemmataceae</taxon>
        <taxon>Gemmata</taxon>
    </lineage>
</organism>
<keyword evidence="1" id="KW-0472">Membrane</keyword>
<dbReference type="EMBL" id="CP025958">
    <property type="protein sequence ID" value="AWM41107.1"/>
    <property type="molecule type" value="Genomic_DNA"/>
</dbReference>
<dbReference type="AlphaFoldDB" id="A0A2Z3HC24"/>
<keyword evidence="3" id="KW-1185">Reference proteome</keyword>
<proteinExistence type="predicted"/>
<evidence type="ECO:0000313" key="2">
    <source>
        <dbReference type="EMBL" id="AWM41107.1"/>
    </source>
</evidence>
<dbReference type="Proteomes" id="UP000245802">
    <property type="component" value="Chromosome"/>
</dbReference>